<dbReference type="InterPro" id="IPR058355">
    <property type="entry name" value="DUF8042"/>
</dbReference>
<dbReference type="KEGG" id="ppsr:I6J18_16185"/>
<feature type="domain" description="DUF8042" evidence="1">
    <location>
        <begin position="2"/>
        <end position="121"/>
    </location>
</feature>
<proteinExistence type="predicted"/>
<protein>
    <recommendedName>
        <fullName evidence="1">DUF8042 domain-containing protein</fullName>
    </recommendedName>
</protein>
<dbReference type="Proteomes" id="UP000595254">
    <property type="component" value="Chromosome"/>
</dbReference>
<dbReference type="RefSeq" id="WP_152526529.1">
    <property type="nucleotide sequence ID" value="NZ_CP068053.1"/>
</dbReference>
<organism evidence="2 3">
    <name type="scientific">Peribacillus psychrosaccharolyticus</name>
    <name type="common">Bacillus psychrosaccharolyticus</name>
    <dbReference type="NCBI Taxonomy" id="1407"/>
    <lineage>
        <taxon>Bacteria</taxon>
        <taxon>Bacillati</taxon>
        <taxon>Bacillota</taxon>
        <taxon>Bacilli</taxon>
        <taxon>Bacillales</taxon>
        <taxon>Bacillaceae</taxon>
        <taxon>Peribacillus</taxon>
    </lineage>
</organism>
<accession>A0A974RZ49</accession>
<sequence>MMEIPYPFIREFTELLYNVRGILDRILAGFDEFTLLEDDLILIDIFAGLAQIDEANHQLAYYFYDHSTFLTVIQGFSLVVEEAEYLEKTWNSSEGKQRLIRDQFYPVYAVWQAEVQEQLTPYTIS</sequence>
<dbReference type="EMBL" id="CP068053">
    <property type="protein sequence ID" value="QQS99171.1"/>
    <property type="molecule type" value="Genomic_DNA"/>
</dbReference>
<evidence type="ECO:0000313" key="3">
    <source>
        <dbReference type="Proteomes" id="UP000595254"/>
    </source>
</evidence>
<gene>
    <name evidence="2" type="ORF">I6J18_16185</name>
</gene>
<evidence type="ECO:0000259" key="1">
    <source>
        <dbReference type="Pfam" id="PF26154"/>
    </source>
</evidence>
<keyword evidence="3" id="KW-1185">Reference proteome</keyword>
<name>A0A974RZ49_PERPY</name>
<dbReference type="AlphaFoldDB" id="A0A974RZ49"/>
<reference evidence="2 3" key="1">
    <citation type="submission" date="2021-01" db="EMBL/GenBank/DDBJ databases">
        <title>FDA dAtabase for Regulatory Grade micrObial Sequences (FDA-ARGOS): Supporting development and validation of Infectious Disease Dx tests.</title>
        <authorList>
            <person name="Nelson B."/>
            <person name="Plummer A."/>
            <person name="Tallon L."/>
            <person name="Sadzewicz L."/>
            <person name="Zhao X."/>
            <person name="Boylan J."/>
            <person name="Ott S."/>
            <person name="Bowen H."/>
            <person name="Vavikolanu K."/>
            <person name="Mehta A."/>
            <person name="Aluvathingal J."/>
            <person name="Nadendla S."/>
            <person name="Myers T."/>
            <person name="Yan Y."/>
            <person name="Sichtig H."/>
        </authorList>
    </citation>
    <scope>NUCLEOTIDE SEQUENCE [LARGE SCALE GENOMIC DNA]</scope>
    <source>
        <strain evidence="2 3">FDAARGOS_1161</strain>
    </source>
</reference>
<evidence type="ECO:0000313" key="2">
    <source>
        <dbReference type="EMBL" id="QQS99171.1"/>
    </source>
</evidence>
<dbReference type="Pfam" id="PF26154">
    <property type="entry name" value="DUF8042"/>
    <property type="match status" value="1"/>
</dbReference>